<keyword evidence="1" id="KW-0812">Transmembrane</keyword>
<dbReference type="InterPro" id="IPR007245">
    <property type="entry name" value="PIG-T"/>
</dbReference>
<dbReference type="GO" id="GO:0042765">
    <property type="term" value="C:GPI-anchor transamidase complex"/>
    <property type="evidence" value="ECO:0007669"/>
    <property type="project" value="InterPro"/>
</dbReference>
<dbReference type="AlphaFoldDB" id="A0A507FNX3"/>
<proteinExistence type="predicted"/>
<keyword evidence="2" id="KW-0732">Signal</keyword>
<accession>A0A507FNX3</accession>
<evidence type="ECO:0000313" key="3">
    <source>
        <dbReference type="EMBL" id="TPX77972.1"/>
    </source>
</evidence>
<evidence type="ECO:0000256" key="2">
    <source>
        <dbReference type="SAM" id="SignalP"/>
    </source>
</evidence>
<name>A0A507FNX3_9FUNG</name>
<evidence type="ECO:0008006" key="5">
    <source>
        <dbReference type="Google" id="ProtNLM"/>
    </source>
</evidence>
<sequence length="554" mass="62223">MRRLVAIIIAAWVSISASAAQSTQHETLHLHQRPSGRVTAHFAFAQSVAQSQAHALDDIARGFGIDEMALSFTQGTRCDSIATKVGCRPPGVVLWAWMRNNHSLSSVDTRWSALTNALAGTFCASLNFITPENSAEPQSSFTHSSVNSSLSSLRYASLPREITCTENLTPWSKLLPCSTKVNHLAHIKDRKMKPYCILGSKAGIASLFNAYAIYDADYHSMSVEVSRKCTSDTECTTEIRQDLVVALDPVRKGYQRNMDWSLQFLFGKEVAGSCPLNEIETNILVTLPKAEGFEFEGKVKPVYNDEKNAWVYSLELAKQFSMGVKYSDSKPDLSEKSKSTELIQIHRHLTGYGRERGGIKIRISNRDTKPRTVTLLEVLPWFIKLYMHTLQRTTYHITSQEVLSLSGEVVNQTLKYQPAIPRIRPSVIELTATLPGESITVFTFQFDRAFIKYTEHPPDANRGFDTGAAILTVHPASRTEKEYRLFSDVLLIALPTPDFSMPYNVITMSCTIVALYFGTVFNLIVKKLEGLDDSQLKKKWWMFWVKERSVLGKK</sequence>
<feature type="signal peptide" evidence="2">
    <location>
        <begin position="1"/>
        <end position="19"/>
    </location>
</feature>
<protein>
    <recommendedName>
        <fullName evidence="5">GPI transamidase component PIG-T</fullName>
    </recommendedName>
</protein>
<comment type="caution">
    <text evidence="3">The sequence shown here is derived from an EMBL/GenBank/DDBJ whole genome shotgun (WGS) entry which is preliminary data.</text>
</comment>
<keyword evidence="1" id="KW-0472">Membrane</keyword>
<dbReference type="STRING" id="246404.A0A507FNX3"/>
<gene>
    <name evidence="3" type="ORF">CcCBS67573_g00727</name>
</gene>
<keyword evidence="4" id="KW-1185">Reference proteome</keyword>
<organism evidence="3 4">
    <name type="scientific">Chytriomyces confervae</name>
    <dbReference type="NCBI Taxonomy" id="246404"/>
    <lineage>
        <taxon>Eukaryota</taxon>
        <taxon>Fungi</taxon>
        <taxon>Fungi incertae sedis</taxon>
        <taxon>Chytridiomycota</taxon>
        <taxon>Chytridiomycota incertae sedis</taxon>
        <taxon>Chytridiomycetes</taxon>
        <taxon>Chytridiales</taxon>
        <taxon>Chytriomycetaceae</taxon>
        <taxon>Chytriomyces</taxon>
    </lineage>
</organism>
<reference evidence="3 4" key="1">
    <citation type="journal article" date="2019" name="Sci. Rep.">
        <title>Comparative genomics of chytrid fungi reveal insights into the obligate biotrophic and pathogenic lifestyle of Synchytrium endobioticum.</title>
        <authorList>
            <person name="van de Vossenberg B.T.L.H."/>
            <person name="Warris S."/>
            <person name="Nguyen H.D.T."/>
            <person name="van Gent-Pelzer M.P.E."/>
            <person name="Joly D.L."/>
            <person name="van de Geest H.C."/>
            <person name="Bonants P.J.M."/>
            <person name="Smith D.S."/>
            <person name="Levesque C.A."/>
            <person name="van der Lee T.A.J."/>
        </authorList>
    </citation>
    <scope>NUCLEOTIDE SEQUENCE [LARGE SCALE GENOMIC DNA]</scope>
    <source>
        <strain evidence="3 4">CBS 675.73</strain>
    </source>
</reference>
<keyword evidence="1" id="KW-1133">Transmembrane helix</keyword>
<dbReference type="PANTHER" id="PTHR12959:SF11">
    <property type="entry name" value="GPI TRANSAMIDASE COMPONENT PIG-T"/>
    <property type="match status" value="1"/>
</dbReference>
<dbReference type="GO" id="GO:0016255">
    <property type="term" value="P:attachment of GPI anchor to protein"/>
    <property type="evidence" value="ECO:0007669"/>
    <property type="project" value="InterPro"/>
</dbReference>
<feature type="chain" id="PRO_5021428230" description="GPI transamidase component PIG-T" evidence="2">
    <location>
        <begin position="20"/>
        <end position="554"/>
    </location>
</feature>
<dbReference type="Proteomes" id="UP000320333">
    <property type="component" value="Unassembled WGS sequence"/>
</dbReference>
<dbReference type="OrthoDB" id="331263at2759"/>
<evidence type="ECO:0000313" key="4">
    <source>
        <dbReference type="Proteomes" id="UP000320333"/>
    </source>
</evidence>
<dbReference type="PANTHER" id="PTHR12959">
    <property type="entry name" value="GPI TRANSAMIDASE COMPONENT PIG-T-RELATED"/>
    <property type="match status" value="1"/>
</dbReference>
<dbReference type="EMBL" id="QEAP01000011">
    <property type="protein sequence ID" value="TPX77972.1"/>
    <property type="molecule type" value="Genomic_DNA"/>
</dbReference>
<dbReference type="Pfam" id="PF04113">
    <property type="entry name" value="Gpi16"/>
    <property type="match status" value="2"/>
</dbReference>
<feature type="transmembrane region" description="Helical" evidence="1">
    <location>
        <begin position="505"/>
        <end position="525"/>
    </location>
</feature>
<evidence type="ECO:0000256" key="1">
    <source>
        <dbReference type="SAM" id="Phobius"/>
    </source>
</evidence>